<evidence type="ECO:0000313" key="2">
    <source>
        <dbReference type="EMBL" id="KAK2869875.1"/>
    </source>
</evidence>
<evidence type="ECO:0000256" key="1">
    <source>
        <dbReference type="SAM" id="MobiDB-lite"/>
    </source>
</evidence>
<reference evidence="2" key="1">
    <citation type="submission" date="2023-08" db="EMBL/GenBank/DDBJ databases">
        <title>Chromosome-level Genome Assembly of mud carp (Cirrhinus molitorella).</title>
        <authorList>
            <person name="Liu H."/>
        </authorList>
    </citation>
    <scope>NUCLEOTIDE SEQUENCE</scope>
    <source>
        <strain evidence="2">Prfri</strain>
        <tissue evidence="2">Muscle</tissue>
    </source>
</reference>
<evidence type="ECO:0000313" key="3">
    <source>
        <dbReference type="Proteomes" id="UP001187343"/>
    </source>
</evidence>
<feature type="region of interest" description="Disordered" evidence="1">
    <location>
        <begin position="77"/>
        <end position="102"/>
    </location>
</feature>
<dbReference type="Proteomes" id="UP001187343">
    <property type="component" value="Unassembled WGS sequence"/>
</dbReference>
<name>A0AA88NZT6_9TELE</name>
<sequence length="102" mass="11395">MHTQGYYLEILKLISKKHLVGVERFSQTELHLLSQTECCDIGGVYKMEQGFCPSWETPFCSLPFDLARLLSEPLNTPATSAAPHSHRFGCPSKRPLQSDGEG</sequence>
<protein>
    <submittedName>
        <fullName evidence="2">Uncharacterized protein</fullName>
    </submittedName>
</protein>
<keyword evidence="3" id="KW-1185">Reference proteome</keyword>
<gene>
    <name evidence="2" type="ORF">Q8A67_024267</name>
</gene>
<accession>A0AA88NZT6</accession>
<dbReference type="EMBL" id="JAUYZG010000024">
    <property type="protein sequence ID" value="KAK2869875.1"/>
    <property type="molecule type" value="Genomic_DNA"/>
</dbReference>
<organism evidence="2 3">
    <name type="scientific">Cirrhinus molitorella</name>
    <name type="common">mud carp</name>
    <dbReference type="NCBI Taxonomy" id="172907"/>
    <lineage>
        <taxon>Eukaryota</taxon>
        <taxon>Metazoa</taxon>
        <taxon>Chordata</taxon>
        <taxon>Craniata</taxon>
        <taxon>Vertebrata</taxon>
        <taxon>Euteleostomi</taxon>
        <taxon>Actinopterygii</taxon>
        <taxon>Neopterygii</taxon>
        <taxon>Teleostei</taxon>
        <taxon>Ostariophysi</taxon>
        <taxon>Cypriniformes</taxon>
        <taxon>Cyprinidae</taxon>
        <taxon>Labeoninae</taxon>
        <taxon>Labeonini</taxon>
        <taxon>Cirrhinus</taxon>
    </lineage>
</organism>
<comment type="caution">
    <text evidence="2">The sequence shown here is derived from an EMBL/GenBank/DDBJ whole genome shotgun (WGS) entry which is preliminary data.</text>
</comment>
<proteinExistence type="predicted"/>
<dbReference type="AlphaFoldDB" id="A0AA88NZT6"/>